<evidence type="ECO:0000259" key="1">
    <source>
        <dbReference type="PROSITE" id="PS50800"/>
    </source>
</evidence>
<evidence type="ECO:0000313" key="2">
    <source>
        <dbReference type="EMBL" id="CAK9084971.1"/>
    </source>
</evidence>
<comment type="caution">
    <text evidence="2">The sequence shown here is derived from an EMBL/GenBank/DDBJ whole genome shotgun (WGS) entry which is preliminary data.</text>
</comment>
<dbReference type="InterPro" id="IPR036361">
    <property type="entry name" value="SAP_dom_sf"/>
</dbReference>
<feature type="domain" description="SAP" evidence="1">
    <location>
        <begin position="49"/>
        <end position="83"/>
    </location>
</feature>
<dbReference type="Gene3D" id="1.10.720.30">
    <property type="entry name" value="SAP domain"/>
    <property type="match status" value="1"/>
</dbReference>
<organism evidence="2 3">
    <name type="scientific">Durusdinium trenchii</name>
    <dbReference type="NCBI Taxonomy" id="1381693"/>
    <lineage>
        <taxon>Eukaryota</taxon>
        <taxon>Sar</taxon>
        <taxon>Alveolata</taxon>
        <taxon>Dinophyceae</taxon>
        <taxon>Suessiales</taxon>
        <taxon>Symbiodiniaceae</taxon>
        <taxon>Durusdinium</taxon>
    </lineage>
</organism>
<protein>
    <recommendedName>
        <fullName evidence="1">SAP domain-containing protein</fullName>
    </recommendedName>
</protein>
<dbReference type="InterPro" id="IPR027417">
    <property type="entry name" value="P-loop_NTPase"/>
</dbReference>
<proteinExistence type="predicted"/>
<name>A0ABP0QD99_9DINO</name>
<evidence type="ECO:0000313" key="3">
    <source>
        <dbReference type="Proteomes" id="UP001642464"/>
    </source>
</evidence>
<sequence>MARQRVGQSRFKLLVAIAIVALCFLHLPINGSQTLAVPGSGRETTRASLEKLTVRKLKTKLREKGLKVSGRKADLVERLVKYTAMESMEIKRVRSGKREIPEAEEPASFDTDVFIPLNKTIGKLEVLLQQKRVVFLRAGVACGKSTLAQHLCSVQPSKYLEVCPPAPGNATCAECWGMQFKDALLNVVSTADVADRNLQIALKRLFKNEQVLVFDECHLLFACPEFYQQFLKKPPYLKRRPMVLLLSAASEMQSVQGQTFTTPTEITGKYMWTPPIPHAKALVNQLAQADVYLSETAIDFFMNLCGGHRGIFMRAMEWVQEKQSRNSAPWNLTRALGEASLAWDTENWIHAPDDSLMRKLQASRAIRVNGRFASLENVPEQFMKILCEGPTDDIAISLRRELTICGFVLPAQDKMEAEQNEFQRLDWGDVGRKYCVANYLMASYYRSVLAVKRQLTVDVDRNPVSCTDLLLRALPYLLFADVVVATIGKDNVLPDVSQEQLPFEVHYTAAVIRVLNRLGVGRANSLESPRMGKVDIYCTIPDGSTFAIEAVMAARRAAEIEEHRNRFDNVSKTNYANAKHKCLLIIGRKDSQLRKLVQDTLGGIEIVGLAANSAHTGYHVYVKQQEQQGKEVLDFYIPCDRVARSFSFKDEEPFFEISSAQKFKSIQPGWISLEHSTIFKLTGPATGTQ</sequence>
<dbReference type="SMART" id="SM00513">
    <property type="entry name" value="SAP"/>
    <property type="match status" value="1"/>
</dbReference>
<keyword evidence="3" id="KW-1185">Reference proteome</keyword>
<dbReference type="SUPFAM" id="SSF52540">
    <property type="entry name" value="P-loop containing nucleoside triphosphate hydrolases"/>
    <property type="match status" value="1"/>
</dbReference>
<dbReference type="Proteomes" id="UP001642464">
    <property type="component" value="Unassembled WGS sequence"/>
</dbReference>
<dbReference type="SUPFAM" id="SSF68906">
    <property type="entry name" value="SAP domain"/>
    <property type="match status" value="1"/>
</dbReference>
<dbReference type="PROSITE" id="PS50800">
    <property type="entry name" value="SAP"/>
    <property type="match status" value="1"/>
</dbReference>
<dbReference type="EMBL" id="CAXAMM010039238">
    <property type="protein sequence ID" value="CAK9084971.1"/>
    <property type="molecule type" value="Genomic_DNA"/>
</dbReference>
<feature type="non-terminal residue" evidence="2">
    <location>
        <position position="689"/>
    </location>
</feature>
<reference evidence="2 3" key="1">
    <citation type="submission" date="2024-02" db="EMBL/GenBank/DDBJ databases">
        <authorList>
            <person name="Chen Y."/>
            <person name="Shah S."/>
            <person name="Dougan E. K."/>
            <person name="Thang M."/>
            <person name="Chan C."/>
        </authorList>
    </citation>
    <scope>NUCLEOTIDE SEQUENCE [LARGE SCALE GENOMIC DNA]</scope>
</reference>
<accession>A0ABP0QD99</accession>
<dbReference type="Pfam" id="PF02037">
    <property type="entry name" value="SAP"/>
    <property type="match status" value="1"/>
</dbReference>
<dbReference type="InterPro" id="IPR003034">
    <property type="entry name" value="SAP_dom"/>
</dbReference>
<gene>
    <name evidence="2" type="ORF">SCF082_LOCUS40274</name>
</gene>